<keyword evidence="3" id="KW-1185">Reference proteome</keyword>
<name>A0A433VNQ1_9CYAN</name>
<dbReference type="SMART" id="SM00912">
    <property type="entry name" value="Haemagg_act"/>
    <property type="match status" value="1"/>
</dbReference>
<organism evidence="2 3">
    <name type="scientific">Dulcicalothrix desertica PCC 7102</name>
    <dbReference type="NCBI Taxonomy" id="232991"/>
    <lineage>
        <taxon>Bacteria</taxon>
        <taxon>Bacillati</taxon>
        <taxon>Cyanobacteriota</taxon>
        <taxon>Cyanophyceae</taxon>
        <taxon>Nostocales</taxon>
        <taxon>Calotrichaceae</taxon>
        <taxon>Dulcicalothrix</taxon>
    </lineage>
</organism>
<accession>A0A433VNQ1</accession>
<dbReference type="SUPFAM" id="SSF51126">
    <property type="entry name" value="Pectin lyase-like"/>
    <property type="match status" value="4"/>
</dbReference>
<comment type="caution">
    <text evidence="2">The sequence shown here is derived from an EMBL/GenBank/DDBJ whole genome shotgun (WGS) entry which is preliminary data.</text>
</comment>
<evidence type="ECO:0000313" key="3">
    <source>
        <dbReference type="Proteomes" id="UP000271624"/>
    </source>
</evidence>
<reference evidence="2" key="2">
    <citation type="journal article" date="2019" name="Genome Biol. Evol.">
        <title>Day and night: Metabolic profiles and evolutionary relationships of six axenic non-marine cyanobacteria.</title>
        <authorList>
            <person name="Will S.E."/>
            <person name="Henke P."/>
            <person name="Boedeker C."/>
            <person name="Huang S."/>
            <person name="Brinkmann H."/>
            <person name="Rohde M."/>
            <person name="Jarek M."/>
            <person name="Friedl T."/>
            <person name="Seufert S."/>
            <person name="Schumacher M."/>
            <person name="Overmann J."/>
            <person name="Neumann-Schaal M."/>
            <person name="Petersen J."/>
        </authorList>
    </citation>
    <scope>NUCLEOTIDE SEQUENCE [LARGE SCALE GENOMIC DNA]</scope>
    <source>
        <strain evidence="2">PCC 7102</strain>
    </source>
</reference>
<dbReference type="InterPro" id="IPR011050">
    <property type="entry name" value="Pectin_lyase_fold/virulence"/>
</dbReference>
<sequence length="934" mass="96413">MHVIFVPGEVIAQIVPDTTLPINSQVTQQQSINAIEGGTTAGTSLFHSFDSFSVPTGSSVFFNNAQNIQNILSRVTGQSISNIDGLIRANGSANLFLLNPNGITFGKNARLDIGGSFIGSTASSLKFANDTTFSAKASESTPLLTIGIPVGLQYGVNPGKIEAQENTLQVQPNQTLAFFGGEIILKGSTLMAPGGQIELGSVSDNSLVKLTPVEKGLNVGYSGVQNFGTIQVESGSNIDASGIGGGDIRLTARNLRVNEGSRLASFTLASGTSGDITLNATESIELTGTGGYIEGLEQVITPTNIFALRNGIYNSSVGESGSGAIEINTQKLSARDGFFILASPFGRANGGSININASESIEVISSLFSTGGRIGSTGDGSNFTINTRNMLLSDAAIVSTAGLGTGRFGNLSVSASESLELIGGNLKIPFFNDLRTLLTTATTSLSDAGNLEINTKILTVRDGAQISASTVGQGKGGNLTINASSLVEVIGISSDGMISSGIFVQADPGTTAPAGNLTLNTRELLVSDGALIAATAFGAGKGGNLTVNATDIKLLGTANDRVTLSRGLSAQAAPNSTGAAGDLTINTRNLLVRDGAQVNSGTFGVGKGGNLTVNADGTVELIGASKDGIFASGLFAEAGLGTTGAAGDLKINVNKLIVRDGARVAVRSQGKGNAGNFTVNAHSIRLDNKATFTADTQSINIDPRQEQATITLNTEDLILRRGSNITTNAKGQNVIGGNININTRVLAAFEDSDIGANSTDGRGGNIKIKTQGIFGTQFRNIPSINSDITATGASSQLSGNVEINQPDVDATSGLFEISVDFVDASHLIVQGCPAYKGNSFIITGRGGLPSLPNSIGRSNLALGIDWVENRVLQGTETIKHNNISRFPINSYIKQNQIVEASSWQINQKGEVLLTASKPITKLFSSTSDLSIKCY</sequence>
<evidence type="ECO:0000259" key="1">
    <source>
        <dbReference type="SMART" id="SM00912"/>
    </source>
</evidence>
<dbReference type="AlphaFoldDB" id="A0A433VNQ1"/>
<dbReference type="InterPro" id="IPR008638">
    <property type="entry name" value="FhaB/CdiA-like_TPS"/>
</dbReference>
<proteinExistence type="predicted"/>
<gene>
    <name evidence="2" type="ORF">DSM106972_019690</name>
</gene>
<dbReference type="InterPro" id="IPR012334">
    <property type="entry name" value="Pectin_lyas_fold"/>
</dbReference>
<evidence type="ECO:0000313" key="2">
    <source>
        <dbReference type="EMBL" id="RUT07709.1"/>
    </source>
</evidence>
<reference evidence="2" key="1">
    <citation type="submission" date="2018-12" db="EMBL/GenBank/DDBJ databases">
        <authorList>
            <person name="Will S."/>
            <person name="Neumann-Schaal M."/>
            <person name="Henke P."/>
        </authorList>
    </citation>
    <scope>NUCLEOTIDE SEQUENCE</scope>
    <source>
        <strain evidence="2">PCC 7102</strain>
    </source>
</reference>
<dbReference type="NCBIfam" id="TIGR01901">
    <property type="entry name" value="adhes_NPXG"/>
    <property type="match status" value="1"/>
</dbReference>
<dbReference type="Proteomes" id="UP000271624">
    <property type="component" value="Unassembled WGS sequence"/>
</dbReference>
<dbReference type="OrthoDB" id="524782at2"/>
<dbReference type="Pfam" id="PF05860">
    <property type="entry name" value="TPS"/>
    <property type="match status" value="1"/>
</dbReference>
<protein>
    <recommendedName>
        <fullName evidence="1">Filamentous haemagglutinin FhaB/tRNA nuclease CdiA-like TPS domain-containing protein</fullName>
    </recommendedName>
</protein>
<dbReference type="EMBL" id="RSCL01000004">
    <property type="protein sequence ID" value="RUT07709.1"/>
    <property type="molecule type" value="Genomic_DNA"/>
</dbReference>
<feature type="domain" description="Filamentous haemagglutinin FhaB/tRNA nuclease CdiA-like TPS" evidence="1">
    <location>
        <begin position="17"/>
        <end position="128"/>
    </location>
</feature>
<dbReference type="Gene3D" id="2.160.20.10">
    <property type="entry name" value="Single-stranded right-handed beta-helix, Pectin lyase-like"/>
    <property type="match status" value="3"/>
</dbReference>